<dbReference type="AlphaFoldDB" id="A0A7S0FM19"/>
<evidence type="ECO:0000256" key="1">
    <source>
        <dbReference type="SAM" id="MobiDB-lite"/>
    </source>
</evidence>
<accession>A0A7S0FM19</accession>
<gene>
    <name evidence="2" type="ORF">PBAH0796_LOCUS18079</name>
</gene>
<evidence type="ECO:0000313" key="2">
    <source>
        <dbReference type="EMBL" id="CAD8366795.1"/>
    </source>
</evidence>
<dbReference type="EMBL" id="HBEG01029580">
    <property type="protein sequence ID" value="CAD8366795.1"/>
    <property type="molecule type" value="Transcribed_RNA"/>
</dbReference>
<feature type="region of interest" description="Disordered" evidence="1">
    <location>
        <begin position="151"/>
        <end position="183"/>
    </location>
</feature>
<reference evidence="2" key="1">
    <citation type="submission" date="2021-01" db="EMBL/GenBank/DDBJ databases">
        <authorList>
            <person name="Corre E."/>
            <person name="Pelletier E."/>
            <person name="Niang G."/>
            <person name="Scheremetjew M."/>
            <person name="Finn R."/>
            <person name="Kale V."/>
            <person name="Holt S."/>
            <person name="Cochrane G."/>
            <person name="Meng A."/>
            <person name="Brown T."/>
            <person name="Cohen L."/>
        </authorList>
    </citation>
    <scope>NUCLEOTIDE SEQUENCE</scope>
    <source>
        <strain evidence="2">Pbaha01</strain>
    </source>
</reference>
<name>A0A7S0FM19_9DINO</name>
<organism evidence="2">
    <name type="scientific">Pyrodinium bahamense</name>
    <dbReference type="NCBI Taxonomy" id="73915"/>
    <lineage>
        <taxon>Eukaryota</taxon>
        <taxon>Sar</taxon>
        <taxon>Alveolata</taxon>
        <taxon>Dinophyceae</taxon>
        <taxon>Gonyaulacales</taxon>
        <taxon>Pyrocystaceae</taxon>
        <taxon>Pyrodinium</taxon>
    </lineage>
</organism>
<protein>
    <submittedName>
        <fullName evidence="2">Uncharacterized protein</fullName>
    </submittedName>
</protein>
<proteinExistence type="predicted"/>
<sequence>MAVDRFCPALEPERSPRAGFPLEGLPGVTFVPALCGDLGPAAGALVEAFGQELRALPPEELRSAVALRAEHAVEKMGESNAEIRKLDPELEDEFLRQTVASNETFMAEYTRGISELRGSLRMDASVEGPAGAGPAGAGLEGATAAELQEAAGEGYSGTPGKRAATGGEAEAGAGGQEEPGLYL</sequence>